<keyword evidence="5 9" id="KW-0812">Transmembrane</keyword>
<evidence type="ECO:0000256" key="2">
    <source>
        <dbReference type="ARBA" id="ARBA00022448"/>
    </source>
</evidence>
<evidence type="ECO:0000256" key="8">
    <source>
        <dbReference type="ARBA" id="ARBA00035655"/>
    </source>
</evidence>
<dbReference type="HOGENOM" id="CLU_041737_1_1_0"/>
<reference evidence="10" key="1">
    <citation type="journal article" date="2015" name="PeerJ">
        <title>First genomic representation of candidate bacterial phylum KSB3 points to enhanced environmental sensing as a trigger of wastewater bulking.</title>
        <authorList>
            <person name="Sekiguchi Y."/>
            <person name="Ohashi A."/>
            <person name="Parks D.H."/>
            <person name="Yamauchi T."/>
            <person name="Tyson G.W."/>
            <person name="Hugenholtz P."/>
        </authorList>
    </citation>
    <scope>NUCLEOTIDE SEQUENCE [LARGE SCALE GENOMIC DNA]</scope>
</reference>
<comment type="similarity">
    <text evidence="8">Belongs to the TsuA/YedE (TC 9.B.102) family.</text>
</comment>
<sequence length="170" mass="18582">MSWFTMETWPPYVVGIGIGILSWFTFLLSDKPLGCSTTFARLSGMIEKYFRGREVEEKAYYKEIPPVIDWQFMLVIGIVIGAFLSSILSGTFQFVLTPSLWVERFGPGSGLSRFIVSLLGGILMGIGSRWADGCTSGHGVSGTLQMAIGSWVSVACFFIAGIVTAVIIYP</sequence>
<gene>
    <name evidence="10" type="ORF">U27_03488</name>
</gene>
<dbReference type="eggNOG" id="COG2391">
    <property type="taxonomic scope" value="Bacteria"/>
</dbReference>
<dbReference type="PANTHER" id="PTHR30574:SF1">
    <property type="entry name" value="SULPHUR TRANSPORT DOMAIN-CONTAINING PROTEIN"/>
    <property type="match status" value="1"/>
</dbReference>
<comment type="subcellular location">
    <subcellularLocation>
        <location evidence="1">Cell inner membrane</location>
        <topology evidence="1">Multi-pass membrane protein</topology>
    </subcellularLocation>
</comment>
<organism evidence="10">
    <name type="scientific">Vecturithrix granuli</name>
    <dbReference type="NCBI Taxonomy" id="1499967"/>
    <lineage>
        <taxon>Bacteria</taxon>
        <taxon>Candidatus Moduliflexota</taxon>
        <taxon>Candidatus Vecturitrichia</taxon>
        <taxon>Candidatus Vecturitrichales</taxon>
        <taxon>Candidatus Vecturitrichaceae</taxon>
        <taxon>Candidatus Vecturithrix</taxon>
    </lineage>
</organism>
<evidence type="ECO:0000256" key="6">
    <source>
        <dbReference type="ARBA" id="ARBA00022989"/>
    </source>
</evidence>
<accession>A0A081BW21</accession>
<feature type="transmembrane region" description="Helical" evidence="9">
    <location>
        <begin position="114"/>
        <end position="131"/>
    </location>
</feature>
<keyword evidence="4" id="KW-0997">Cell inner membrane</keyword>
<keyword evidence="6 9" id="KW-1133">Transmembrane helix</keyword>
<dbReference type="GO" id="GO:0005886">
    <property type="term" value="C:plasma membrane"/>
    <property type="evidence" value="ECO:0007669"/>
    <property type="project" value="UniProtKB-SubCell"/>
</dbReference>
<dbReference type="Proteomes" id="UP000030661">
    <property type="component" value="Unassembled WGS sequence"/>
</dbReference>
<keyword evidence="11" id="KW-1185">Reference proteome</keyword>
<evidence type="ECO:0000313" key="11">
    <source>
        <dbReference type="Proteomes" id="UP000030661"/>
    </source>
</evidence>
<dbReference type="STRING" id="1499967.U27_03488"/>
<evidence type="ECO:0000256" key="4">
    <source>
        <dbReference type="ARBA" id="ARBA00022519"/>
    </source>
</evidence>
<protein>
    <submittedName>
        <fullName evidence="10">YeeE/YedE family lipoprotein</fullName>
    </submittedName>
</protein>
<feature type="transmembrane region" description="Helical" evidence="9">
    <location>
        <begin position="72"/>
        <end position="94"/>
    </location>
</feature>
<keyword evidence="3" id="KW-1003">Cell membrane</keyword>
<evidence type="ECO:0000256" key="5">
    <source>
        <dbReference type="ARBA" id="ARBA00022692"/>
    </source>
</evidence>
<keyword evidence="7 9" id="KW-0472">Membrane</keyword>
<keyword evidence="2" id="KW-0813">Transport</keyword>
<evidence type="ECO:0000256" key="9">
    <source>
        <dbReference type="SAM" id="Phobius"/>
    </source>
</evidence>
<dbReference type="AlphaFoldDB" id="A0A081BW21"/>
<dbReference type="EMBL" id="DF820464">
    <property type="protein sequence ID" value="GAK56526.1"/>
    <property type="molecule type" value="Genomic_DNA"/>
</dbReference>
<dbReference type="InterPro" id="IPR007272">
    <property type="entry name" value="Sulf_transp_TsuA/YedE"/>
</dbReference>
<dbReference type="PANTHER" id="PTHR30574">
    <property type="entry name" value="INNER MEMBRANE PROTEIN YEDE"/>
    <property type="match status" value="1"/>
</dbReference>
<evidence type="ECO:0000313" key="10">
    <source>
        <dbReference type="EMBL" id="GAK56526.1"/>
    </source>
</evidence>
<name>A0A081BW21_VECG1</name>
<evidence type="ECO:0000256" key="3">
    <source>
        <dbReference type="ARBA" id="ARBA00022475"/>
    </source>
</evidence>
<evidence type="ECO:0000256" key="1">
    <source>
        <dbReference type="ARBA" id="ARBA00004429"/>
    </source>
</evidence>
<keyword evidence="10" id="KW-0449">Lipoprotein</keyword>
<evidence type="ECO:0000256" key="7">
    <source>
        <dbReference type="ARBA" id="ARBA00023136"/>
    </source>
</evidence>
<dbReference type="Pfam" id="PF04143">
    <property type="entry name" value="Sulf_transp"/>
    <property type="match status" value="1"/>
</dbReference>
<feature type="transmembrane region" description="Helical" evidence="9">
    <location>
        <begin position="143"/>
        <end position="169"/>
    </location>
</feature>
<proteinExistence type="inferred from homology"/>
<feature type="transmembrane region" description="Helical" evidence="9">
    <location>
        <begin position="12"/>
        <end position="29"/>
    </location>
</feature>